<dbReference type="EMBL" id="ATFF01000006">
    <property type="protein sequence ID" value="EPF30881.1"/>
    <property type="molecule type" value="Genomic_DNA"/>
</dbReference>
<evidence type="ECO:0000256" key="6">
    <source>
        <dbReference type="ARBA" id="ARBA00022691"/>
    </source>
</evidence>
<evidence type="ECO:0000256" key="9">
    <source>
        <dbReference type="ARBA" id="ARBA00061210"/>
    </source>
</evidence>
<evidence type="ECO:0000313" key="15">
    <source>
        <dbReference type="Proteomes" id="UP000014541"/>
    </source>
</evidence>
<dbReference type="GO" id="GO:0051075">
    <property type="term" value="F:S-adenosylmethionine:tRNA ribosyltransferase-isomerase activity"/>
    <property type="evidence" value="ECO:0007669"/>
    <property type="project" value="UniProtKB-EC"/>
</dbReference>
<sequence length="365" mass="41182">MLTKDFYFDLPEQLIAQHPSAVRGEDRLMVLNKADGKTADYMIEDLPDLIEEGSLMVFNNSKVRPSRCFARKIDSLSVKPVEFLLIEKIGGRSVQTHAEPSKYRLNDEPKELWRAMVKNAKKQRTGNRYRFSDGTIGIIVESAEDEGTEFRVLEFSRPELDEAWFERNGHMPLPPYIKRADTSEDAERYQNVYAAVSGSIACPTAGLHFTEKILQRLKEKGVHMCSLTLHVGLGTFLPVRTERIEDHAMHGENYTVSEQTAAAVNSAKKEGRPVIAVGTTSVRTLESAWKDGLLKSGSGSTHIFLYPGCTFNVVDRLITNFHTPESTLLMLVSAFAGKERILNAYAQAVEKRYRFFSYGDAMYIR</sequence>
<evidence type="ECO:0000256" key="5">
    <source>
        <dbReference type="ARBA" id="ARBA00022679"/>
    </source>
</evidence>
<evidence type="ECO:0000256" key="8">
    <source>
        <dbReference type="ARBA" id="ARBA00052751"/>
    </source>
</evidence>
<dbReference type="Gene3D" id="2.40.10.240">
    <property type="entry name" value="QueA-like"/>
    <property type="match status" value="1"/>
</dbReference>
<dbReference type="Proteomes" id="UP000014541">
    <property type="component" value="Unassembled WGS sequence"/>
</dbReference>
<dbReference type="PATRIC" id="fig|1125699.3.peg.1227"/>
<reference evidence="14 15" key="1">
    <citation type="submission" date="2013-04" db="EMBL/GenBank/DDBJ databases">
        <title>The Genome Sequence of Treponema maltophilum ATCC 51939.</title>
        <authorList>
            <consortium name="The Broad Institute Genomics Platform"/>
            <person name="Earl A."/>
            <person name="Ward D."/>
            <person name="Feldgarden M."/>
            <person name="Gevers D."/>
            <person name="Leonetti C."/>
            <person name="Blanton J.M."/>
            <person name="Dewhirst F.E."/>
            <person name="Izard J."/>
            <person name="Walker B."/>
            <person name="Young S."/>
            <person name="Zeng Q."/>
            <person name="Gargeya S."/>
            <person name="Fitzgerald M."/>
            <person name="Haas B."/>
            <person name="Abouelleil A."/>
            <person name="Allen A.W."/>
            <person name="Alvarado L."/>
            <person name="Arachchi H.M."/>
            <person name="Berlin A.M."/>
            <person name="Chapman S.B."/>
            <person name="Gainer-Dewar J."/>
            <person name="Goldberg J."/>
            <person name="Griggs A."/>
            <person name="Gujja S."/>
            <person name="Hansen M."/>
            <person name="Howarth C."/>
            <person name="Imamovic A."/>
            <person name="Ireland A."/>
            <person name="Larimer J."/>
            <person name="McCowan C."/>
            <person name="Murphy C."/>
            <person name="Pearson M."/>
            <person name="Poon T.W."/>
            <person name="Priest M."/>
            <person name="Roberts A."/>
            <person name="Saif S."/>
            <person name="Shea T."/>
            <person name="Sisk P."/>
            <person name="Sykes S."/>
            <person name="Wortman J."/>
            <person name="Nusbaum C."/>
            <person name="Birren B."/>
        </authorList>
    </citation>
    <scope>NUCLEOTIDE SEQUENCE [LARGE SCALE GENOMIC DNA]</scope>
    <source>
        <strain evidence="14 15">ATCC 51939</strain>
    </source>
</reference>
<dbReference type="FunFam" id="3.40.1780.10:FF:000001">
    <property type="entry name" value="S-adenosylmethionine:tRNA ribosyltransferase-isomerase"/>
    <property type="match status" value="1"/>
</dbReference>
<dbReference type="Gene3D" id="3.40.1780.10">
    <property type="entry name" value="QueA-like"/>
    <property type="match status" value="1"/>
</dbReference>
<keyword evidence="14" id="KW-0413">Isomerase</keyword>
<evidence type="ECO:0000256" key="13">
    <source>
        <dbReference type="HAMAP-Rule" id="MF_00113"/>
    </source>
</evidence>
<dbReference type="InterPro" id="IPR036100">
    <property type="entry name" value="QueA_sf"/>
</dbReference>
<dbReference type="UniPathway" id="UPA00392"/>
<dbReference type="STRING" id="1125699.HMPREF9194_01206"/>
<proteinExistence type="inferred from homology"/>
<comment type="subcellular location">
    <subcellularLocation>
        <location evidence="1 13">Cytoplasm</location>
    </subcellularLocation>
</comment>
<dbReference type="InterPro" id="IPR042118">
    <property type="entry name" value="QueA_dom1"/>
</dbReference>
<dbReference type="SUPFAM" id="SSF111337">
    <property type="entry name" value="QueA-like"/>
    <property type="match status" value="1"/>
</dbReference>
<keyword evidence="15" id="KW-1185">Reference proteome</keyword>
<dbReference type="EC" id="2.4.99.17" evidence="10 13"/>
<dbReference type="GO" id="GO:0005737">
    <property type="term" value="C:cytoplasm"/>
    <property type="evidence" value="ECO:0007669"/>
    <property type="project" value="UniProtKB-SubCell"/>
</dbReference>
<evidence type="ECO:0000256" key="10">
    <source>
        <dbReference type="ARBA" id="ARBA00066503"/>
    </source>
</evidence>
<comment type="catalytic activity">
    <reaction evidence="8 13">
        <text>7-aminomethyl-7-carbaguanosine(34) in tRNA + S-adenosyl-L-methionine = epoxyqueuosine(34) in tRNA + adenine + L-methionine + 2 H(+)</text>
        <dbReference type="Rhea" id="RHEA:32155"/>
        <dbReference type="Rhea" id="RHEA-COMP:10342"/>
        <dbReference type="Rhea" id="RHEA-COMP:18582"/>
        <dbReference type="ChEBI" id="CHEBI:15378"/>
        <dbReference type="ChEBI" id="CHEBI:16708"/>
        <dbReference type="ChEBI" id="CHEBI:57844"/>
        <dbReference type="ChEBI" id="CHEBI:59789"/>
        <dbReference type="ChEBI" id="CHEBI:82833"/>
        <dbReference type="ChEBI" id="CHEBI:194443"/>
        <dbReference type="EC" id="2.4.99.17"/>
    </reaction>
</comment>
<dbReference type="GO" id="GO:0008616">
    <property type="term" value="P:tRNA queuosine(34) biosynthetic process"/>
    <property type="evidence" value="ECO:0007669"/>
    <property type="project" value="UniProtKB-UniRule"/>
</dbReference>
<organism evidence="14 15">
    <name type="scientific">Treponema maltophilum ATCC 51939</name>
    <dbReference type="NCBI Taxonomy" id="1125699"/>
    <lineage>
        <taxon>Bacteria</taxon>
        <taxon>Pseudomonadati</taxon>
        <taxon>Spirochaetota</taxon>
        <taxon>Spirochaetia</taxon>
        <taxon>Spirochaetales</taxon>
        <taxon>Treponemataceae</taxon>
        <taxon>Treponema</taxon>
    </lineage>
</organism>
<evidence type="ECO:0000313" key="14">
    <source>
        <dbReference type="EMBL" id="EPF30881.1"/>
    </source>
</evidence>
<dbReference type="NCBIfam" id="TIGR00113">
    <property type="entry name" value="queA"/>
    <property type="match status" value="1"/>
</dbReference>
<dbReference type="eggNOG" id="COG0809">
    <property type="taxonomic scope" value="Bacteria"/>
</dbReference>
<dbReference type="InterPro" id="IPR003699">
    <property type="entry name" value="QueA"/>
</dbReference>
<evidence type="ECO:0000256" key="7">
    <source>
        <dbReference type="ARBA" id="ARBA00022785"/>
    </source>
</evidence>
<dbReference type="PANTHER" id="PTHR30307">
    <property type="entry name" value="S-ADENOSYLMETHIONINE:TRNA RIBOSYLTRANSFERASE-ISOMERASE"/>
    <property type="match status" value="1"/>
</dbReference>
<dbReference type="RefSeq" id="WP_016525492.1">
    <property type="nucleotide sequence ID" value="NZ_KE332518.1"/>
</dbReference>
<comment type="caution">
    <text evidence="14">The sequence shown here is derived from an EMBL/GenBank/DDBJ whole genome shotgun (WGS) entry which is preliminary data.</text>
</comment>
<evidence type="ECO:0000256" key="3">
    <source>
        <dbReference type="ARBA" id="ARBA00011245"/>
    </source>
</evidence>
<comment type="function">
    <text evidence="13">Transfers and isomerizes the ribose moiety from AdoMet to the 7-aminomethyl group of 7-deazaguanine (preQ1-tRNA) to give epoxyqueuosine (oQ-tRNA).</text>
</comment>
<dbReference type="InterPro" id="IPR042119">
    <property type="entry name" value="QueA_dom2"/>
</dbReference>
<comment type="subunit">
    <text evidence="3 13">Monomer.</text>
</comment>
<dbReference type="PANTHER" id="PTHR30307:SF0">
    <property type="entry name" value="S-ADENOSYLMETHIONINE:TRNA RIBOSYLTRANSFERASE-ISOMERASE"/>
    <property type="match status" value="1"/>
</dbReference>
<name>S3K1T8_TREMA</name>
<keyword evidence="4 13" id="KW-0963">Cytoplasm</keyword>
<gene>
    <name evidence="13" type="primary">queA</name>
    <name evidence="14" type="ORF">HMPREF9194_01206</name>
</gene>
<dbReference type="OrthoDB" id="9805933at2"/>
<keyword evidence="6 13" id="KW-0949">S-adenosyl-L-methionine</keyword>
<dbReference type="HAMAP" id="MF_00113">
    <property type="entry name" value="QueA"/>
    <property type="match status" value="1"/>
</dbReference>
<comment type="pathway">
    <text evidence="2 13">tRNA modification; tRNA-queuosine biosynthesis.</text>
</comment>
<evidence type="ECO:0000256" key="11">
    <source>
        <dbReference type="ARBA" id="ARBA00069325"/>
    </source>
</evidence>
<evidence type="ECO:0000256" key="2">
    <source>
        <dbReference type="ARBA" id="ARBA00004691"/>
    </source>
</evidence>
<comment type="similarity">
    <text evidence="9 13">Belongs to the QueA family.</text>
</comment>
<dbReference type="NCBIfam" id="NF001140">
    <property type="entry name" value="PRK00147.1"/>
    <property type="match status" value="1"/>
</dbReference>
<dbReference type="HOGENOM" id="CLU_039110_1_0_12"/>
<accession>S3K1T8</accession>
<evidence type="ECO:0000256" key="12">
    <source>
        <dbReference type="ARBA" id="ARBA00076160"/>
    </source>
</evidence>
<evidence type="ECO:0000256" key="4">
    <source>
        <dbReference type="ARBA" id="ARBA00022490"/>
    </source>
</evidence>
<keyword evidence="7 13" id="KW-0671">Queuosine biosynthesis</keyword>
<protein>
    <recommendedName>
        <fullName evidence="11 13">S-adenosylmethionine:tRNA ribosyltransferase-isomerase</fullName>
        <ecNumber evidence="10 13">2.4.99.17</ecNumber>
    </recommendedName>
    <alternativeName>
        <fullName evidence="12 13">Queuosine biosynthesis protein QueA</fullName>
    </alternativeName>
</protein>
<keyword evidence="5 13" id="KW-0808">Transferase</keyword>
<dbReference type="AlphaFoldDB" id="S3K1T8"/>
<evidence type="ECO:0000256" key="1">
    <source>
        <dbReference type="ARBA" id="ARBA00004496"/>
    </source>
</evidence>
<dbReference type="Pfam" id="PF02547">
    <property type="entry name" value="Queuosine_synth"/>
    <property type="match status" value="1"/>
</dbReference>